<evidence type="ECO:0000313" key="3">
    <source>
        <dbReference type="Proteomes" id="UP001178507"/>
    </source>
</evidence>
<sequence>MAPLGEFDSNGAISSALGLFVVRRRAEAGDAKPSFASLCQEWAQLAPEQRAAFEPQTAKAGAADTKRLLLQQQEAQKLRRPEPNELRELKPKRKRAKPEELPAPSFPRKADRAPSPERLAELRQQVREVQDCQGEDLASASARLLCPRLTFDWGEEEGLMVEPPQGCDLRQLLREEQQRSISVQKAQKLLRS</sequence>
<evidence type="ECO:0000256" key="1">
    <source>
        <dbReference type="SAM" id="MobiDB-lite"/>
    </source>
</evidence>
<gene>
    <name evidence="2" type="ORF">EVOR1521_LOCUS5518</name>
</gene>
<keyword evidence="3" id="KW-1185">Reference proteome</keyword>
<feature type="compositionally biased region" description="Basic and acidic residues" evidence="1">
    <location>
        <begin position="76"/>
        <end position="89"/>
    </location>
</feature>
<feature type="compositionally biased region" description="Basic and acidic residues" evidence="1">
    <location>
        <begin position="108"/>
        <end position="117"/>
    </location>
</feature>
<name>A0AA36HX91_9DINO</name>
<evidence type="ECO:0000313" key="2">
    <source>
        <dbReference type="EMBL" id="CAJ1376450.1"/>
    </source>
</evidence>
<organism evidence="2 3">
    <name type="scientific">Effrenium voratum</name>
    <dbReference type="NCBI Taxonomy" id="2562239"/>
    <lineage>
        <taxon>Eukaryota</taxon>
        <taxon>Sar</taxon>
        <taxon>Alveolata</taxon>
        <taxon>Dinophyceae</taxon>
        <taxon>Suessiales</taxon>
        <taxon>Symbiodiniaceae</taxon>
        <taxon>Effrenium</taxon>
    </lineage>
</organism>
<comment type="caution">
    <text evidence="2">The sequence shown here is derived from an EMBL/GenBank/DDBJ whole genome shotgun (WGS) entry which is preliminary data.</text>
</comment>
<dbReference type="AlphaFoldDB" id="A0AA36HX91"/>
<accession>A0AA36HX91</accession>
<reference evidence="2" key="1">
    <citation type="submission" date="2023-08" db="EMBL/GenBank/DDBJ databases">
        <authorList>
            <person name="Chen Y."/>
            <person name="Shah S."/>
            <person name="Dougan E. K."/>
            <person name="Thang M."/>
            <person name="Chan C."/>
        </authorList>
    </citation>
    <scope>NUCLEOTIDE SEQUENCE</scope>
</reference>
<feature type="region of interest" description="Disordered" evidence="1">
    <location>
        <begin position="73"/>
        <end position="117"/>
    </location>
</feature>
<dbReference type="Proteomes" id="UP001178507">
    <property type="component" value="Unassembled WGS sequence"/>
</dbReference>
<proteinExistence type="predicted"/>
<dbReference type="EMBL" id="CAUJNA010000395">
    <property type="protein sequence ID" value="CAJ1376450.1"/>
    <property type="molecule type" value="Genomic_DNA"/>
</dbReference>
<protein>
    <submittedName>
        <fullName evidence="2">Uncharacterized protein</fullName>
    </submittedName>
</protein>